<gene>
    <name evidence="1" type="ORF">CCAN12_800078</name>
</gene>
<protein>
    <submittedName>
        <fullName evidence="1">Uncharacterized protein</fullName>
    </submittedName>
</protein>
<name>A0A0B7HTA9_9FLAO</name>
<dbReference type="Proteomes" id="UP000044026">
    <property type="component" value="Unassembled WGS sequence"/>
</dbReference>
<proteinExistence type="predicted"/>
<dbReference type="RefSeq" id="WP_042002055.1">
    <property type="nucleotide sequence ID" value="NZ_BOQI01000001.1"/>
</dbReference>
<evidence type="ECO:0000313" key="2">
    <source>
        <dbReference type="Proteomes" id="UP000044026"/>
    </source>
</evidence>
<dbReference type="PANTHER" id="PTHR42208:SF1">
    <property type="entry name" value="HEAVY METAL TRANSPORTER"/>
    <property type="match status" value="1"/>
</dbReference>
<sequence>MIYTAFILGFLGSFHCVGMCGPLTLLLPLHHKHPLIKALQIVAYHLGKALTYTTLGLVFGLLGKGLFIRDYQQTFSILVGILMILIVILPLFKIKLSFFDKPIYLWVGKIKHSLGKELRNKNAFSTFTIGFFNGFLPCGLVYMALFGALAQDTLPQTLFYMFVFGLGTVPLLTVAIYLGNFLSNKTKRYVQKSVPVFIIIMGILFILRGAGIGIPYVSPSNMNLMIKANPDCVIPAPILEENQK</sequence>
<evidence type="ECO:0000313" key="1">
    <source>
        <dbReference type="EMBL" id="CEN41137.1"/>
    </source>
</evidence>
<dbReference type="Pfam" id="PF13386">
    <property type="entry name" value="DsbD_2"/>
    <property type="match status" value="1"/>
</dbReference>
<organism evidence="1 2">
    <name type="scientific">Capnocytophaga canimorsus</name>
    <dbReference type="NCBI Taxonomy" id="28188"/>
    <lineage>
        <taxon>Bacteria</taxon>
        <taxon>Pseudomonadati</taxon>
        <taxon>Bacteroidota</taxon>
        <taxon>Flavobacteriia</taxon>
        <taxon>Flavobacteriales</taxon>
        <taxon>Flavobacteriaceae</taxon>
        <taxon>Capnocytophaga</taxon>
    </lineage>
</organism>
<dbReference type="AlphaFoldDB" id="A0A0B7HTA9"/>
<dbReference type="InterPro" id="IPR039447">
    <property type="entry name" value="UreH-like_TM_dom"/>
</dbReference>
<reference evidence="1 2" key="1">
    <citation type="submission" date="2015-01" db="EMBL/GenBank/DDBJ databases">
        <authorList>
            <person name="Xiang T."/>
            <person name="Song Y."/>
            <person name="Huang L."/>
            <person name="Wang B."/>
            <person name="Wu P."/>
        </authorList>
    </citation>
    <scope>NUCLEOTIDE SEQUENCE [LARGE SCALE GENOMIC DNA]</scope>
    <source>
        <strain evidence="1 2">Cc12</strain>
    </source>
</reference>
<dbReference type="PANTHER" id="PTHR42208">
    <property type="entry name" value="HEAVY METAL TRANSPORTER-RELATED"/>
    <property type="match status" value="1"/>
</dbReference>
<dbReference type="EMBL" id="CDOE01000079">
    <property type="protein sequence ID" value="CEN41137.1"/>
    <property type="molecule type" value="Genomic_DNA"/>
</dbReference>
<dbReference type="GeneID" id="69580294"/>
<accession>A0A0B7HTA9</accession>